<organism evidence="2 3">
    <name type="scientific">Bicyclus anynana</name>
    <name type="common">Squinting bush brown butterfly</name>
    <dbReference type="NCBI Taxonomy" id="110368"/>
    <lineage>
        <taxon>Eukaryota</taxon>
        <taxon>Metazoa</taxon>
        <taxon>Ecdysozoa</taxon>
        <taxon>Arthropoda</taxon>
        <taxon>Hexapoda</taxon>
        <taxon>Insecta</taxon>
        <taxon>Pterygota</taxon>
        <taxon>Neoptera</taxon>
        <taxon>Endopterygota</taxon>
        <taxon>Lepidoptera</taxon>
        <taxon>Glossata</taxon>
        <taxon>Ditrysia</taxon>
        <taxon>Papilionoidea</taxon>
        <taxon>Nymphalidae</taxon>
        <taxon>Satyrinae</taxon>
        <taxon>Satyrini</taxon>
        <taxon>Mycalesina</taxon>
        <taxon>Bicyclus</taxon>
    </lineage>
</organism>
<accession>A0A6J1MF77</accession>
<proteinExistence type="predicted"/>
<dbReference type="KEGG" id="bany:112042800"/>
<dbReference type="InterPro" id="IPR038606">
    <property type="entry name" value="To_sf"/>
</dbReference>
<dbReference type="Pfam" id="PF06585">
    <property type="entry name" value="JHBP"/>
    <property type="match status" value="1"/>
</dbReference>
<dbReference type="Gene3D" id="3.15.10.30">
    <property type="entry name" value="Haemolymph juvenile hormone binding protein"/>
    <property type="match status" value="1"/>
</dbReference>
<keyword evidence="1" id="KW-0472">Membrane</keyword>
<gene>
    <name evidence="3" type="primary">LOC112042800</name>
</gene>
<name>A0A6J1MF77_BICAN</name>
<dbReference type="OrthoDB" id="7370369at2759"/>
<dbReference type="Proteomes" id="UP001652582">
    <property type="component" value="Chromosome 4"/>
</dbReference>
<dbReference type="RefSeq" id="XP_023933735.2">
    <property type="nucleotide sequence ID" value="XM_024077967.2"/>
</dbReference>
<dbReference type="SMART" id="SM00700">
    <property type="entry name" value="JHBP"/>
    <property type="match status" value="1"/>
</dbReference>
<keyword evidence="1" id="KW-0812">Transmembrane</keyword>
<dbReference type="GeneID" id="112042800"/>
<dbReference type="PANTHER" id="PTHR11008">
    <property type="entry name" value="PROTEIN TAKEOUT-LIKE PROTEIN"/>
    <property type="match status" value="1"/>
</dbReference>
<evidence type="ECO:0000313" key="3">
    <source>
        <dbReference type="RefSeq" id="XP_023933735.2"/>
    </source>
</evidence>
<protein>
    <submittedName>
        <fullName evidence="3">Uncharacterized protein LOC112042800</fullName>
    </submittedName>
</protein>
<dbReference type="InterPro" id="IPR010562">
    <property type="entry name" value="Haemolymph_juvenile_hormone-bd"/>
</dbReference>
<dbReference type="PANTHER" id="PTHR11008:SF41">
    <property type="entry name" value="RE70318P"/>
    <property type="match status" value="1"/>
</dbReference>
<evidence type="ECO:0000256" key="1">
    <source>
        <dbReference type="SAM" id="Phobius"/>
    </source>
</evidence>
<sequence length="273" mass="30721">MNIQLKWTDTIMIAVVRFLLVGICISCVFCRRVAEQNSTISDGDNMEEMAKKPICHYSDPNVSECIKRVAEQARHLLAHGIPSFGIQPLEPLKVPSIRLRQHNMPQNRFKYDAWFTDTILYGLTNYTFNKLDIFPEDIRVTGNISLPRLTMSGEYVVIGEFQMLPVESTGIIHANFTKCSAALDAVGAKVHKRIVIKDANVKLRCRGPLEATLSEAHSTTGEMEMITDHIIQMHANELAKEVQPAVETALSMVLEDIANKFLKHIPTNMVFPN</sequence>
<keyword evidence="2" id="KW-1185">Reference proteome</keyword>
<dbReference type="AlphaFoldDB" id="A0A6J1MF77"/>
<keyword evidence="1" id="KW-1133">Transmembrane helix</keyword>
<feature type="transmembrane region" description="Helical" evidence="1">
    <location>
        <begin position="12"/>
        <end position="30"/>
    </location>
</feature>
<evidence type="ECO:0000313" key="2">
    <source>
        <dbReference type="Proteomes" id="UP001652582"/>
    </source>
</evidence>
<dbReference type="GO" id="GO:0005615">
    <property type="term" value="C:extracellular space"/>
    <property type="evidence" value="ECO:0007669"/>
    <property type="project" value="TreeGrafter"/>
</dbReference>
<reference evidence="3" key="1">
    <citation type="submission" date="2025-08" db="UniProtKB">
        <authorList>
            <consortium name="RefSeq"/>
        </authorList>
    </citation>
    <scope>IDENTIFICATION</scope>
</reference>